<evidence type="ECO:0000313" key="15">
    <source>
        <dbReference type="Proteomes" id="UP000765509"/>
    </source>
</evidence>
<dbReference type="SUPFAM" id="SSF53649">
    <property type="entry name" value="Alkaline phosphatase-like"/>
    <property type="match status" value="1"/>
</dbReference>
<feature type="transmembrane region" description="Helical" evidence="12">
    <location>
        <begin position="701"/>
        <end position="720"/>
    </location>
</feature>
<comment type="caution">
    <text evidence="14">The sequence shown here is derived from an EMBL/GenBank/DDBJ whole genome shotgun (WGS) entry which is preliminary data.</text>
</comment>
<dbReference type="InterPro" id="IPR002591">
    <property type="entry name" value="Phosphodiest/P_Trfase"/>
</dbReference>
<name>A0A9Q3E6W5_9BASI</name>
<keyword evidence="7 12" id="KW-0812">Transmembrane</keyword>
<sequence length="856" mass="94599">MTNPQNIIDKSTSEDLIRTMDKLDKPRDAPWSGCLCWSRNNKLLIGLTLILQAVGAGLFARGFFPVYKPPSGYGKPPNLPQTPSEPFGKLVFVVIDALRSDFMFGNHSKMDFSQSLIRDGKALPYTALAQAPTVTLPRLKALTTGSNPQFLDAVLNLAESTDETAVLERTDTWLRQLLFLPYAQLEGSQTEPKKKALFYGDDTWLRLFPSRWFADFDGVTSFYVSDTEVVDLNVTRHLDHVLSDENLAKWDMLILHYLGLDHVGHLGGSKSALMGPKQQQLDQAIAQIFQRLSVHDAVSGQKSLLVVAGDHGMTDTGNHGGSSYDELSAALLLASPYFSKPQLAHNVGIKPELVQQLDIVPTLSILFGTGIPPASIGVAIESALDASFRIPTFNQTDHTRIEASLRNHAIQIVNVLQEAIGSSAAAKSLLQLDNGYMNETLATLMNDLPIEDVKAILRTSQRFLLSQFSGYSLPSMLSGLIILAIAAFSFSFQVFYKRYQATTTQEIVVLGFACTQLASFASTSFIEEEHEAWFFLGSSSFLLLASLSSGSTRFRYLLGSLMVRIFRSWSMNGQKASIDQSFASLLRREPWLSHLLDLPGLFLMIAKWVRIGKSGFYGAVATIVIAIAAIFTLTPMNQPFMYLNQDFPPFEKRELRPQATYLLLVCAIIISTMTKSKGIFVELARSSALLLSRSVIKRENYPILWLSFVGSLIQHSALLAGPTNPTYRDSKEKLPGHSIAFSWLQLVIFKCSFFAFGGSNSLATVDLSNAYNGLSSYSVPIVAFLTFLSNFAGPIMASLGFSESTGRNAGSYDFLHLSMYYACPILFCMGIWVSFIVKFNEDIGLHQQRAENIIFV</sequence>
<evidence type="ECO:0000256" key="12">
    <source>
        <dbReference type="RuleBase" id="RU367106"/>
    </source>
</evidence>
<evidence type="ECO:0000256" key="11">
    <source>
        <dbReference type="ARBA" id="ARBA00023180"/>
    </source>
</evidence>
<comment type="subcellular location">
    <subcellularLocation>
        <location evidence="1 12">Endoplasmic reticulum membrane</location>
        <topology evidence="1 12">Multi-pass membrane protein</topology>
    </subcellularLocation>
</comment>
<dbReference type="Pfam" id="PF19316">
    <property type="entry name" value="PIGO_PIGG"/>
    <property type="match status" value="1"/>
</dbReference>
<dbReference type="PANTHER" id="PTHR23072:SF0">
    <property type="entry name" value="GPI ETHANOLAMINE PHOSPHATE TRANSFERASE 2"/>
    <property type="match status" value="1"/>
</dbReference>
<evidence type="ECO:0000313" key="14">
    <source>
        <dbReference type="EMBL" id="MBW0513396.1"/>
    </source>
</evidence>
<feature type="transmembrane region" description="Helical" evidence="12">
    <location>
        <begin position="740"/>
        <end position="765"/>
    </location>
</feature>
<dbReference type="Proteomes" id="UP000765509">
    <property type="component" value="Unassembled WGS sequence"/>
</dbReference>
<comment type="function">
    <text evidence="12">Ethanolamine phosphate transferase involved in glycosylphosphatidylinositol-anchor biosynthesis. Transfers ethanolamine phosphate to the GPI second mannose.</text>
</comment>
<dbReference type="InterPro" id="IPR039527">
    <property type="entry name" value="PIGG/GPI7"/>
</dbReference>
<evidence type="ECO:0000256" key="2">
    <source>
        <dbReference type="ARBA" id="ARBA00004687"/>
    </source>
</evidence>
<dbReference type="OrthoDB" id="272139at2759"/>
<feature type="transmembrane region" description="Helical" evidence="12">
    <location>
        <begin position="658"/>
        <end position="680"/>
    </location>
</feature>
<evidence type="ECO:0000256" key="9">
    <source>
        <dbReference type="ARBA" id="ARBA00022989"/>
    </source>
</evidence>
<keyword evidence="11" id="KW-0325">Glycoprotein</keyword>
<protein>
    <recommendedName>
        <fullName evidence="4 12">GPI ethanolamine phosphate transferase 2</fullName>
    </recommendedName>
</protein>
<reference evidence="14" key="1">
    <citation type="submission" date="2021-03" db="EMBL/GenBank/DDBJ databases">
        <title>Draft genome sequence of rust myrtle Austropuccinia psidii MF-1, a brazilian biotype.</title>
        <authorList>
            <person name="Quecine M.C."/>
            <person name="Pachon D.M.R."/>
            <person name="Bonatelli M.L."/>
            <person name="Correr F.H."/>
            <person name="Franceschini L.M."/>
            <person name="Leite T.F."/>
            <person name="Margarido G.R.A."/>
            <person name="Almeida C.A."/>
            <person name="Ferrarezi J.A."/>
            <person name="Labate C.A."/>
        </authorList>
    </citation>
    <scope>NUCLEOTIDE SEQUENCE</scope>
    <source>
        <strain evidence="14">MF-1</strain>
    </source>
</reference>
<keyword evidence="6 12" id="KW-0808">Transferase</keyword>
<evidence type="ECO:0000259" key="13">
    <source>
        <dbReference type="Pfam" id="PF19316"/>
    </source>
</evidence>
<keyword evidence="5 12" id="KW-0337">GPI-anchor biosynthesis</keyword>
<feature type="transmembrane region" description="Helical" evidence="12">
    <location>
        <begin position="819"/>
        <end position="839"/>
    </location>
</feature>
<evidence type="ECO:0000256" key="4">
    <source>
        <dbReference type="ARBA" id="ARBA00020830"/>
    </source>
</evidence>
<evidence type="ECO:0000256" key="1">
    <source>
        <dbReference type="ARBA" id="ARBA00004477"/>
    </source>
</evidence>
<evidence type="ECO:0000256" key="10">
    <source>
        <dbReference type="ARBA" id="ARBA00023136"/>
    </source>
</evidence>
<dbReference type="PANTHER" id="PTHR23072">
    <property type="entry name" value="PHOSPHATIDYLINOSITOL GLYCAN-RELATED"/>
    <property type="match status" value="1"/>
</dbReference>
<keyword evidence="9 12" id="KW-1133">Transmembrane helix</keyword>
<comment type="pathway">
    <text evidence="2 12">Glycolipid biosynthesis; glycosylphosphatidylinositol-anchor biosynthesis.</text>
</comment>
<dbReference type="Gene3D" id="3.40.720.10">
    <property type="entry name" value="Alkaline Phosphatase, subunit A"/>
    <property type="match status" value="1"/>
</dbReference>
<dbReference type="InterPro" id="IPR037674">
    <property type="entry name" value="PIG-G_N"/>
</dbReference>
<dbReference type="GO" id="GO:0006506">
    <property type="term" value="P:GPI anchor biosynthetic process"/>
    <property type="evidence" value="ECO:0007669"/>
    <property type="project" value="UniProtKB-KW"/>
</dbReference>
<dbReference type="GO" id="GO:0051267">
    <property type="term" value="F:CP2 mannose-ethanolamine phosphotransferase activity"/>
    <property type="evidence" value="ECO:0007669"/>
    <property type="project" value="TreeGrafter"/>
</dbReference>
<comment type="similarity">
    <text evidence="3 12">Belongs to the PIGG/PIGN/PIGO family. PIGG subfamily.</text>
</comment>
<keyword evidence="15" id="KW-1185">Reference proteome</keyword>
<dbReference type="InterPro" id="IPR045687">
    <property type="entry name" value="PIGG/GPI7_C"/>
</dbReference>
<dbReference type="CDD" id="cd16024">
    <property type="entry name" value="GPI_EPT_2"/>
    <property type="match status" value="1"/>
</dbReference>
<keyword evidence="8 12" id="KW-0256">Endoplasmic reticulum</keyword>
<keyword evidence="10 12" id="KW-0472">Membrane</keyword>
<evidence type="ECO:0000256" key="3">
    <source>
        <dbReference type="ARBA" id="ARBA00005315"/>
    </source>
</evidence>
<accession>A0A9Q3E6W5</accession>
<evidence type="ECO:0000256" key="6">
    <source>
        <dbReference type="ARBA" id="ARBA00022679"/>
    </source>
</evidence>
<evidence type="ECO:0000256" key="5">
    <source>
        <dbReference type="ARBA" id="ARBA00022502"/>
    </source>
</evidence>
<evidence type="ECO:0000256" key="8">
    <source>
        <dbReference type="ARBA" id="ARBA00022824"/>
    </source>
</evidence>
<dbReference type="GO" id="GO:0005789">
    <property type="term" value="C:endoplasmic reticulum membrane"/>
    <property type="evidence" value="ECO:0007669"/>
    <property type="project" value="UniProtKB-SubCell"/>
</dbReference>
<dbReference type="EMBL" id="AVOT02023393">
    <property type="protein sequence ID" value="MBW0513396.1"/>
    <property type="molecule type" value="Genomic_DNA"/>
</dbReference>
<proteinExistence type="inferred from homology"/>
<gene>
    <name evidence="14" type="ORF">O181_053111</name>
</gene>
<feature type="transmembrane region" description="Helical" evidence="12">
    <location>
        <begin position="43"/>
        <end position="64"/>
    </location>
</feature>
<feature type="transmembrane region" description="Helical" evidence="12">
    <location>
        <begin position="777"/>
        <end position="799"/>
    </location>
</feature>
<feature type="domain" description="GPI ethanolamine phosphate transferase 2 C-terminal" evidence="13">
    <location>
        <begin position="469"/>
        <end position="796"/>
    </location>
</feature>
<dbReference type="InterPro" id="IPR017850">
    <property type="entry name" value="Alkaline_phosphatase_core_sf"/>
</dbReference>
<feature type="transmembrane region" description="Helical" evidence="12">
    <location>
        <begin position="471"/>
        <end position="495"/>
    </location>
</feature>
<feature type="transmembrane region" description="Helical" evidence="12">
    <location>
        <begin position="616"/>
        <end position="638"/>
    </location>
</feature>
<evidence type="ECO:0000256" key="7">
    <source>
        <dbReference type="ARBA" id="ARBA00022692"/>
    </source>
</evidence>
<organism evidence="14 15">
    <name type="scientific">Austropuccinia psidii MF-1</name>
    <dbReference type="NCBI Taxonomy" id="1389203"/>
    <lineage>
        <taxon>Eukaryota</taxon>
        <taxon>Fungi</taxon>
        <taxon>Dikarya</taxon>
        <taxon>Basidiomycota</taxon>
        <taxon>Pucciniomycotina</taxon>
        <taxon>Pucciniomycetes</taxon>
        <taxon>Pucciniales</taxon>
        <taxon>Sphaerophragmiaceae</taxon>
        <taxon>Austropuccinia</taxon>
    </lineage>
</organism>
<dbReference type="AlphaFoldDB" id="A0A9Q3E6W5"/>
<dbReference type="Pfam" id="PF01663">
    <property type="entry name" value="Phosphodiest"/>
    <property type="match status" value="1"/>
</dbReference>